<organism evidence="1 2">
    <name type="scientific">Brachionus plicatilis</name>
    <name type="common">Marine rotifer</name>
    <name type="synonym">Brachionus muelleri</name>
    <dbReference type="NCBI Taxonomy" id="10195"/>
    <lineage>
        <taxon>Eukaryota</taxon>
        <taxon>Metazoa</taxon>
        <taxon>Spiralia</taxon>
        <taxon>Gnathifera</taxon>
        <taxon>Rotifera</taxon>
        <taxon>Eurotatoria</taxon>
        <taxon>Monogononta</taxon>
        <taxon>Pseudotrocha</taxon>
        <taxon>Ploima</taxon>
        <taxon>Brachionidae</taxon>
        <taxon>Brachionus</taxon>
    </lineage>
</organism>
<dbReference type="Proteomes" id="UP000276133">
    <property type="component" value="Unassembled WGS sequence"/>
</dbReference>
<gene>
    <name evidence="1" type="ORF">BpHYR1_035514</name>
</gene>
<comment type="caution">
    <text evidence="1">The sequence shown here is derived from an EMBL/GenBank/DDBJ whole genome shotgun (WGS) entry which is preliminary data.</text>
</comment>
<reference evidence="1 2" key="1">
    <citation type="journal article" date="2018" name="Sci. Rep.">
        <title>Genomic signatures of local adaptation to the degree of environmental predictability in rotifers.</title>
        <authorList>
            <person name="Franch-Gras L."/>
            <person name="Hahn C."/>
            <person name="Garcia-Roger E.M."/>
            <person name="Carmona M.J."/>
            <person name="Serra M."/>
            <person name="Gomez A."/>
        </authorList>
    </citation>
    <scope>NUCLEOTIDE SEQUENCE [LARGE SCALE GENOMIC DNA]</scope>
    <source>
        <strain evidence="1">HYR1</strain>
    </source>
</reference>
<proteinExistence type="predicted"/>
<keyword evidence="2" id="KW-1185">Reference proteome</keyword>
<evidence type="ECO:0000313" key="2">
    <source>
        <dbReference type="Proteomes" id="UP000276133"/>
    </source>
</evidence>
<evidence type="ECO:0000313" key="1">
    <source>
        <dbReference type="EMBL" id="RNA33681.1"/>
    </source>
</evidence>
<dbReference type="AlphaFoldDB" id="A0A3M7SD39"/>
<accession>A0A3M7SD39</accession>
<dbReference type="EMBL" id="REGN01001599">
    <property type="protein sequence ID" value="RNA33681.1"/>
    <property type="molecule type" value="Genomic_DNA"/>
</dbReference>
<name>A0A3M7SD39_BRAPC</name>
<protein>
    <submittedName>
        <fullName evidence="1">Uncharacterized protein</fullName>
    </submittedName>
</protein>
<sequence length="208" mass="23791">MYSDPRRFLASSTNCLVSLISLVHSLFRPTKKLFTKCCDIGKPVLKCCADFPRNKFVLKLKLSIFTVKITKSDQLFCLDFLAKLVNYIQNKKKLFFIYPLPLYEPNLILTCLLNLRKKSIQDIIKRISSNCSKIERKKSKKLLGSSCVKLFKNLDLTRKHTLKISAAIFSPIFLTILSATAIDEAENFCNMHKEVKSSKASCNFPKHS</sequence>